<dbReference type="InterPro" id="IPR015797">
    <property type="entry name" value="NUDIX_hydrolase-like_dom_sf"/>
</dbReference>
<dbReference type="Pfam" id="PF00293">
    <property type="entry name" value="NUDIX"/>
    <property type="match status" value="1"/>
</dbReference>
<sequence>MSEWLTIFNDDGINIGIKERDQVHLDGDWHETFHCWFFETDHEQINLYFQKRSHNKKDFPNLYDITCAGHIDHDEKVIEAGLRELQEELGVILQGKDLIYDSDFKETIQLDSFIDREICHLFFMNLTQHRLNLLNVGDEVDSIAKVDIDLFEQLIKNEKTEIPMLELTKDGLFQKKVTKSSFCPHDNNYFYHIIQVCKKRS</sequence>
<organism evidence="2 3">
    <name type="scientific">Terrilactibacillus tamarindi</name>
    <dbReference type="NCBI Taxonomy" id="2599694"/>
    <lineage>
        <taxon>Bacteria</taxon>
        <taxon>Bacillati</taxon>
        <taxon>Bacillota</taxon>
        <taxon>Bacilli</taxon>
        <taxon>Bacillales</taxon>
        <taxon>Bacillaceae</taxon>
        <taxon>Terrilactibacillus</taxon>
    </lineage>
</organism>
<proteinExistence type="predicted"/>
<dbReference type="RefSeq" id="WP_155220645.1">
    <property type="nucleotide sequence ID" value="NZ_WNHB01000023.1"/>
</dbReference>
<dbReference type="Proteomes" id="UP000440978">
    <property type="component" value="Unassembled WGS sequence"/>
</dbReference>
<accession>A0A6N8CT88</accession>
<dbReference type="OrthoDB" id="9780586at2"/>
<evidence type="ECO:0000313" key="3">
    <source>
        <dbReference type="Proteomes" id="UP000440978"/>
    </source>
</evidence>
<dbReference type="PANTHER" id="PTHR10885:SF0">
    <property type="entry name" value="ISOPENTENYL-DIPHOSPHATE DELTA-ISOMERASE"/>
    <property type="match status" value="1"/>
</dbReference>
<dbReference type="Gene3D" id="3.90.79.10">
    <property type="entry name" value="Nucleoside Triphosphate Pyrophosphohydrolase"/>
    <property type="match status" value="1"/>
</dbReference>
<dbReference type="EMBL" id="WNHB01000023">
    <property type="protein sequence ID" value="MTT32940.1"/>
    <property type="molecule type" value="Genomic_DNA"/>
</dbReference>
<reference evidence="2 3" key="1">
    <citation type="submission" date="2019-11" db="EMBL/GenBank/DDBJ databases">
        <title>Terrilactibacillus tamarindus sp. nov. BCM23-1 isolated from bark of Tamarindus indica.</title>
        <authorList>
            <person name="Kingkaew E."/>
            <person name="Tanasupawat S."/>
        </authorList>
    </citation>
    <scope>NUCLEOTIDE SEQUENCE [LARGE SCALE GENOMIC DNA]</scope>
    <source>
        <strain evidence="2 3">BCM23-1</strain>
    </source>
</reference>
<dbReference type="PROSITE" id="PS51462">
    <property type="entry name" value="NUDIX"/>
    <property type="match status" value="1"/>
</dbReference>
<evidence type="ECO:0000313" key="2">
    <source>
        <dbReference type="EMBL" id="MTT32940.1"/>
    </source>
</evidence>
<dbReference type="CDD" id="cd04692">
    <property type="entry name" value="NUDIX_Hydrolase"/>
    <property type="match status" value="1"/>
</dbReference>
<keyword evidence="3" id="KW-1185">Reference proteome</keyword>
<dbReference type="GO" id="GO:0003824">
    <property type="term" value="F:catalytic activity"/>
    <property type="evidence" value="ECO:0007669"/>
    <property type="project" value="UniProtKB-ARBA"/>
</dbReference>
<dbReference type="AlphaFoldDB" id="A0A6N8CT88"/>
<dbReference type="PANTHER" id="PTHR10885">
    <property type="entry name" value="ISOPENTENYL-DIPHOSPHATE DELTA-ISOMERASE"/>
    <property type="match status" value="1"/>
</dbReference>
<feature type="domain" description="Nudix hydrolase" evidence="1">
    <location>
        <begin position="28"/>
        <end position="168"/>
    </location>
</feature>
<protein>
    <submittedName>
        <fullName evidence="2">NUDIX domain-containing protein</fullName>
    </submittedName>
</protein>
<gene>
    <name evidence="2" type="ORF">GMB86_13080</name>
</gene>
<name>A0A6N8CT88_9BACI</name>
<comment type="caution">
    <text evidence="2">The sequence shown here is derived from an EMBL/GenBank/DDBJ whole genome shotgun (WGS) entry which is preliminary data.</text>
</comment>
<evidence type="ECO:0000259" key="1">
    <source>
        <dbReference type="PROSITE" id="PS51462"/>
    </source>
</evidence>
<dbReference type="InterPro" id="IPR000086">
    <property type="entry name" value="NUDIX_hydrolase_dom"/>
</dbReference>
<dbReference type="SUPFAM" id="SSF55811">
    <property type="entry name" value="Nudix"/>
    <property type="match status" value="1"/>
</dbReference>